<dbReference type="Pfam" id="PF00072">
    <property type="entry name" value="Response_reg"/>
    <property type="match status" value="1"/>
</dbReference>
<evidence type="ECO:0000256" key="7">
    <source>
        <dbReference type="PROSITE-ProRule" id="PRU01091"/>
    </source>
</evidence>
<gene>
    <name evidence="10" type="ORF">DDZ16_17770</name>
</gene>
<protein>
    <submittedName>
        <fullName evidence="10">DNA-binding response regulator</fullName>
    </submittedName>
</protein>
<sequence length="228" mass="25836">MIKILIVEDELPMLQGLKDNLEFEGYEVDTATNGADGLDKLLTNQFNLVLLDVMMPELSGFDVCKAARAKGNKTPVIMLTAKGEEIDKVLGLEFGADDYITKPFSLRELLARVRAILRRSNIEGNNPDNQVYQIGNMLVNFSGYTATIEGREVKLSYKEFEILHYLHNHKNETVDRDDLLDAIWGTDYQPTSRTIDNFILKLRQKIEVDSNDPRIIMTVHGVGYKLVV</sequence>
<dbReference type="SMART" id="SM00448">
    <property type="entry name" value="REC"/>
    <property type="match status" value="1"/>
</dbReference>
<evidence type="ECO:0000256" key="2">
    <source>
        <dbReference type="ARBA" id="ARBA00023012"/>
    </source>
</evidence>
<evidence type="ECO:0000256" key="5">
    <source>
        <dbReference type="ARBA" id="ARBA00023163"/>
    </source>
</evidence>
<reference evidence="10 11" key="1">
    <citation type="submission" date="2018-05" db="EMBL/GenBank/DDBJ databases">
        <title>Marinilabilia rubrum sp. nov., isolated from saltern sediment.</title>
        <authorList>
            <person name="Zhang R."/>
        </authorList>
    </citation>
    <scope>NUCLEOTIDE SEQUENCE [LARGE SCALE GENOMIC DNA]</scope>
    <source>
        <strain evidence="10 11">WTE16</strain>
    </source>
</reference>
<feature type="domain" description="OmpR/PhoB-type" evidence="9">
    <location>
        <begin position="129"/>
        <end position="228"/>
    </location>
</feature>
<dbReference type="GO" id="GO:0006355">
    <property type="term" value="P:regulation of DNA-templated transcription"/>
    <property type="evidence" value="ECO:0007669"/>
    <property type="project" value="InterPro"/>
</dbReference>
<dbReference type="SUPFAM" id="SSF52172">
    <property type="entry name" value="CheY-like"/>
    <property type="match status" value="1"/>
</dbReference>
<dbReference type="GO" id="GO:0000156">
    <property type="term" value="F:phosphorelay response regulator activity"/>
    <property type="evidence" value="ECO:0007669"/>
    <property type="project" value="TreeGrafter"/>
</dbReference>
<dbReference type="Gene3D" id="1.10.10.10">
    <property type="entry name" value="Winged helix-like DNA-binding domain superfamily/Winged helix DNA-binding domain"/>
    <property type="match status" value="1"/>
</dbReference>
<dbReference type="SMART" id="SM00862">
    <property type="entry name" value="Trans_reg_C"/>
    <property type="match status" value="1"/>
</dbReference>
<dbReference type="GO" id="GO:0032993">
    <property type="term" value="C:protein-DNA complex"/>
    <property type="evidence" value="ECO:0007669"/>
    <property type="project" value="TreeGrafter"/>
</dbReference>
<dbReference type="RefSeq" id="WP_109265825.1">
    <property type="nucleotide sequence ID" value="NZ_QEWP01000020.1"/>
</dbReference>
<keyword evidence="3" id="KW-0805">Transcription regulation</keyword>
<proteinExistence type="predicted"/>
<keyword evidence="2" id="KW-0902">Two-component regulatory system</keyword>
<keyword evidence="4 7" id="KW-0238">DNA-binding</keyword>
<dbReference type="Proteomes" id="UP000244956">
    <property type="component" value="Unassembled WGS sequence"/>
</dbReference>
<dbReference type="PROSITE" id="PS50110">
    <property type="entry name" value="RESPONSE_REGULATORY"/>
    <property type="match status" value="1"/>
</dbReference>
<dbReference type="SUPFAM" id="SSF46894">
    <property type="entry name" value="C-terminal effector domain of the bipartite response regulators"/>
    <property type="match status" value="1"/>
</dbReference>
<dbReference type="Gene3D" id="6.10.250.690">
    <property type="match status" value="1"/>
</dbReference>
<keyword evidence="5" id="KW-0804">Transcription</keyword>
<evidence type="ECO:0000256" key="4">
    <source>
        <dbReference type="ARBA" id="ARBA00023125"/>
    </source>
</evidence>
<dbReference type="OrthoDB" id="9790442at2"/>
<evidence type="ECO:0000313" key="11">
    <source>
        <dbReference type="Proteomes" id="UP000244956"/>
    </source>
</evidence>
<dbReference type="InterPro" id="IPR039420">
    <property type="entry name" value="WalR-like"/>
</dbReference>
<evidence type="ECO:0000259" key="8">
    <source>
        <dbReference type="PROSITE" id="PS50110"/>
    </source>
</evidence>
<feature type="domain" description="Response regulatory" evidence="8">
    <location>
        <begin position="3"/>
        <end position="117"/>
    </location>
</feature>
<dbReference type="InterPro" id="IPR011006">
    <property type="entry name" value="CheY-like_superfamily"/>
</dbReference>
<name>A0A2U2B4R0_9BACT</name>
<dbReference type="EMBL" id="QEWP01000020">
    <property type="protein sequence ID" value="PWD98043.1"/>
    <property type="molecule type" value="Genomic_DNA"/>
</dbReference>
<feature type="DNA-binding region" description="OmpR/PhoB-type" evidence="7">
    <location>
        <begin position="129"/>
        <end position="228"/>
    </location>
</feature>
<evidence type="ECO:0000256" key="1">
    <source>
        <dbReference type="ARBA" id="ARBA00022553"/>
    </source>
</evidence>
<dbReference type="InterPro" id="IPR036388">
    <property type="entry name" value="WH-like_DNA-bd_sf"/>
</dbReference>
<dbReference type="InterPro" id="IPR001867">
    <property type="entry name" value="OmpR/PhoB-type_DNA-bd"/>
</dbReference>
<dbReference type="PANTHER" id="PTHR48111:SF11">
    <property type="entry name" value="TWO-COMPONENT RESPONSE REGULATOR"/>
    <property type="match status" value="1"/>
</dbReference>
<dbReference type="InterPro" id="IPR001789">
    <property type="entry name" value="Sig_transdc_resp-reg_receiver"/>
</dbReference>
<keyword evidence="11" id="KW-1185">Reference proteome</keyword>
<dbReference type="Gene3D" id="3.40.50.2300">
    <property type="match status" value="1"/>
</dbReference>
<dbReference type="InterPro" id="IPR016032">
    <property type="entry name" value="Sig_transdc_resp-reg_C-effctor"/>
</dbReference>
<dbReference type="PANTHER" id="PTHR48111">
    <property type="entry name" value="REGULATOR OF RPOS"/>
    <property type="match status" value="1"/>
</dbReference>
<evidence type="ECO:0000256" key="6">
    <source>
        <dbReference type="PROSITE-ProRule" id="PRU00169"/>
    </source>
</evidence>
<keyword evidence="1 6" id="KW-0597">Phosphoprotein</keyword>
<dbReference type="GO" id="GO:0000976">
    <property type="term" value="F:transcription cis-regulatory region binding"/>
    <property type="evidence" value="ECO:0007669"/>
    <property type="project" value="TreeGrafter"/>
</dbReference>
<dbReference type="CDD" id="cd00383">
    <property type="entry name" value="trans_reg_C"/>
    <property type="match status" value="1"/>
</dbReference>
<dbReference type="FunFam" id="3.40.50.2300:FF:000001">
    <property type="entry name" value="DNA-binding response regulator PhoB"/>
    <property type="match status" value="1"/>
</dbReference>
<evidence type="ECO:0000313" key="10">
    <source>
        <dbReference type="EMBL" id="PWD98043.1"/>
    </source>
</evidence>
<evidence type="ECO:0000256" key="3">
    <source>
        <dbReference type="ARBA" id="ARBA00023015"/>
    </source>
</evidence>
<dbReference type="Pfam" id="PF00486">
    <property type="entry name" value="Trans_reg_C"/>
    <property type="match status" value="1"/>
</dbReference>
<feature type="modified residue" description="4-aspartylphosphate" evidence="6">
    <location>
        <position position="52"/>
    </location>
</feature>
<comment type="caution">
    <text evidence="10">The sequence shown here is derived from an EMBL/GenBank/DDBJ whole genome shotgun (WGS) entry which is preliminary data.</text>
</comment>
<dbReference type="PROSITE" id="PS51755">
    <property type="entry name" value="OMPR_PHOB"/>
    <property type="match status" value="1"/>
</dbReference>
<accession>A0A2U2B4R0</accession>
<evidence type="ECO:0000259" key="9">
    <source>
        <dbReference type="PROSITE" id="PS51755"/>
    </source>
</evidence>
<organism evidence="10 11">
    <name type="scientific">Marinilabilia rubra</name>
    <dbReference type="NCBI Taxonomy" id="2162893"/>
    <lineage>
        <taxon>Bacteria</taxon>
        <taxon>Pseudomonadati</taxon>
        <taxon>Bacteroidota</taxon>
        <taxon>Bacteroidia</taxon>
        <taxon>Marinilabiliales</taxon>
        <taxon>Marinilabiliaceae</taxon>
        <taxon>Marinilabilia</taxon>
    </lineage>
</organism>
<dbReference type="GO" id="GO:0005829">
    <property type="term" value="C:cytosol"/>
    <property type="evidence" value="ECO:0007669"/>
    <property type="project" value="TreeGrafter"/>
</dbReference>
<dbReference type="AlphaFoldDB" id="A0A2U2B4R0"/>